<sequence>MIALKIFIIVVIASASLIEGLKLSSLEKTYEWGLKAYSGERWTKCIEHFEESIHLYKVYKTVVINCRHKCDSPGLTSVIKDDIDDFKIYERFFSKRDCLLKCKEKDFEDVQIIRDIKEDVLFNMQARKPYEYLQLCYFQMYNLPKAASAAYTYLAANPNDEAMNKNLKYYMDQPEVDIKEVVDLESEDYVLLYNLGRIAYRQNNWAEIVGNMEETLSDYLSSENDCRVECENQPDQEQSSEFSITISNHIAALLYCRQQCQDKLKKLDYDSGVEFLADVLNYLQISYYHLERYEDAAKSVASYLALLPNDEDMLENKKIYSTLIDIELFTERSDIVYYFKRDNYEKKLLDIFHQGDDHNVSFDTI</sequence>
<accession>A0ACC1DEY5</accession>
<evidence type="ECO:0000313" key="1">
    <source>
        <dbReference type="EMBL" id="KAJ0182508.1"/>
    </source>
</evidence>
<dbReference type="Proteomes" id="UP000824533">
    <property type="component" value="Linkage Group LG03"/>
</dbReference>
<name>A0ACC1DEY5_9NEOP</name>
<organism evidence="1 2">
    <name type="scientific">Dendrolimus kikuchii</name>
    <dbReference type="NCBI Taxonomy" id="765133"/>
    <lineage>
        <taxon>Eukaryota</taxon>
        <taxon>Metazoa</taxon>
        <taxon>Ecdysozoa</taxon>
        <taxon>Arthropoda</taxon>
        <taxon>Hexapoda</taxon>
        <taxon>Insecta</taxon>
        <taxon>Pterygota</taxon>
        <taxon>Neoptera</taxon>
        <taxon>Endopterygota</taxon>
        <taxon>Lepidoptera</taxon>
        <taxon>Glossata</taxon>
        <taxon>Ditrysia</taxon>
        <taxon>Bombycoidea</taxon>
        <taxon>Lasiocampidae</taxon>
        <taxon>Dendrolimus</taxon>
    </lineage>
</organism>
<proteinExistence type="predicted"/>
<comment type="caution">
    <text evidence="1">The sequence shown here is derived from an EMBL/GenBank/DDBJ whole genome shotgun (WGS) entry which is preliminary data.</text>
</comment>
<reference evidence="1 2" key="1">
    <citation type="journal article" date="2021" name="Front. Genet.">
        <title>Chromosome-Level Genome Assembly Reveals Significant Gene Expansion in the Toll and IMD Signaling Pathways of Dendrolimus kikuchii.</title>
        <authorList>
            <person name="Zhou J."/>
            <person name="Wu P."/>
            <person name="Xiong Z."/>
            <person name="Liu N."/>
            <person name="Zhao N."/>
            <person name="Ji M."/>
            <person name="Qiu Y."/>
            <person name="Yang B."/>
        </authorList>
    </citation>
    <scope>NUCLEOTIDE SEQUENCE [LARGE SCALE GENOMIC DNA]</scope>
    <source>
        <strain evidence="1">Ann1</strain>
    </source>
</reference>
<protein>
    <submittedName>
        <fullName evidence="1">Uncharacterized protein</fullName>
    </submittedName>
</protein>
<keyword evidence="2" id="KW-1185">Reference proteome</keyword>
<evidence type="ECO:0000313" key="2">
    <source>
        <dbReference type="Proteomes" id="UP000824533"/>
    </source>
</evidence>
<dbReference type="EMBL" id="CM034389">
    <property type="protein sequence ID" value="KAJ0182508.1"/>
    <property type="molecule type" value="Genomic_DNA"/>
</dbReference>
<gene>
    <name evidence="1" type="ORF">K1T71_001877</name>
</gene>